<proteinExistence type="predicted"/>
<dbReference type="AlphaFoldDB" id="A0A1Q8TG47"/>
<feature type="domain" description="TIR" evidence="1">
    <location>
        <begin position="1"/>
        <end position="142"/>
    </location>
</feature>
<protein>
    <submittedName>
        <fullName evidence="2">Molecular chaperone Tir</fullName>
    </submittedName>
</protein>
<evidence type="ECO:0000259" key="1">
    <source>
        <dbReference type="PROSITE" id="PS50104"/>
    </source>
</evidence>
<comment type="caution">
    <text evidence="2">The sequence shown here is derived from an EMBL/GenBank/DDBJ whole genome shotgun (WGS) entry which is preliminary data.</text>
</comment>
<sequence length="323" mass="36430">MAKLVFSYSHADEELRNELEKHLSPLKRMGKIDAWHDRRIVPGEEFEGQIDKNFLEADIILLLVSSDFINSDYCFQVEMESALHRHDCGEAIVIPVILRPCAWHQLPFGKLLAATKDGRPVVQFPSYDEGFVQVVDAVSRALDKVGAQSTRRNTLIPEATNTLSSPAVTNPRSSNLAIPKKITDFDRDRACKEGFEYLVRFFENSLEELKRRNSGLDIDFQIRDADSFSCAIYQSGQKACQCGIWRNDRNSGLGDICYGQSGISKNSCNESMTIDDNGQVIGFRPLMGGHMMSGNRDALMTNEGMAEHFWEMFISPLQNASRY</sequence>
<dbReference type="SMART" id="SM00255">
    <property type="entry name" value="TIR"/>
    <property type="match status" value="1"/>
</dbReference>
<dbReference type="Pfam" id="PF13676">
    <property type="entry name" value="TIR_2"/>
    <property type="match status" value="1"/>
</dbReference>
<dbReference type="InterPro" id="IPR035897">
    <property type="entry name" value="Toll_tir_struct_dom_sf"/>
</dbReference>
<dbReference type="SUPFAM" id="SSF52200">
    <property type="entry name" value="Toll/Interleukin receptor TIR domain"/>
    <property type="match status" value="1"/>
</dbReference>
<dbReference type="EMBL" id="MSDQ01000006">
    <property type="protein sequence ID" value="OLO12632.1"/>
    <property type="molecule type" value="Genomic_DNA"/>
</dbReference>
<dbReference type="InterPro" id="IPR000157">
    <property type="entry name" value="TIR_dom"/>
</dbReference>
<dbReference type="RefSeq" id="WP_075368273.1">
    <property type="nucleotide sequence ID" value="NZ_MSDQ01000006.1"/>
</dbReference>
<dbReference type="GO" id="GO:0007165">
    <property type="term" value="P:signal transduction"/>
    <property type="evidence" value="ECO:0007669"/>
    <property type="project" value="InterPro"/>
</dbReference>
<gene>
    <name evidence="2" type="ORF">BTW10_03985</name>
</gene>
<accession>A0A1Q8TG47</accession>
<dbReference type="Gene3D" id="3.40.50.10140">
    <property type="entry name" value="Toll/interleukin-1 receptor homology (TIR) domain"/>
    <property type="match status" value="1"/>
</dbReference>
<reference evidence="2 3" key="1">
    <citation type="submission" date="2016-12" db="EMBL/GenBank/DDBJ databases">
        <title>Draft genome sequences of strains Salinicola socius SMB35, Salinicola sp. MH3R3-1 and Chromohalobacter sp. SMB17 from the Verkhnekamsk potash mining region of Russia.</title>
        <authorList>
            <person name="Mavrodi D.V."/>
            <person name="Olsson B.E."/>
            <person name="Korsakova E.S."/>
            <person name="Pyankova A."/>
            <person name="Mavrodi O.V."/>
            <person name="Plotnikova E.G."/>
        </authorList>
    </citation>
    <scope>NUCLEOTIDE SEQUENCE [LARGE SCALE GENOMIC DNA]</scope>
    <source>
        <strain evidence="2 3">SMB17</strain>
    </source>
</reference>
<keyword evidence="3" id="KW-1185">Reference proteome</keyword>
<evidence type="ECO:0000313" key="2">
    <source>
        <dbReference type="EMBL" id="OLO12632.1"/>
    </source>
</evidence>
<organism evidence="2 3">
    <name type="scientific">Chromohalobacter japonicus</name>
    <dbReference type="NCBI Taxonomy" id="223900"/>
    <lineage>
        <taxon>Bacteria</taxon>
        <taxon>Pseudomonadati</taxon>
        <taxon>Pseudomonadota</taxon>
        <taxon>Gammaproteobacteria</taxon>
        <taxon>Oceanospirillales</taxon>
        <taxon>Halomonadaceae</taxon>
        <taxon>Chromohalobacter</taxon>
    </lineage>
</organism>
<evidence type="ECO:0000313" key="3">
    <source>
        <dbReference type="Proteomes" id="UP000186806"/>
    </source>
</evidence>
<dbReference type="Proteomes" id="UP000186806">
    <property type="component" value="Unassembled WGS sequence"/>
</dbReference>
<dbReference type="PROSITE" id="PS50104">
    <property type="entry name" value="TIR"/>
    <property type="match status" value="1"/>
</dbReference>
<name>A0A1Q8TG47_9GAMM</name>